<organism evidence="1 2">
    <name type="scientific">Legionella maioricensis</name>
    <dbReference type="NCBI Taxonomy" id="2896528"/>
    <lineage>
        <taxon>Bacteria</taxon>
        <taxon>Pseudomonadati</taxon>
        <taxon>Pseudomonadota</taxon>
        <taxon>Gammaproteobacteria</taxon>
        <taxon>Legionellales</taxon>
        <taxon>Legionellaceae</taxon>
        <taxon>Legionella</taxon>
    </lineage>
</organism>
<evidence type="ECO:0000313" key="2">
    <source>
        <dbReference type="Proteomes" id="UP001139721"/>
    </source>
</evidence>
<dbReference type="Proteomes" id="UP001139721">
    <property type="component" value="Unassembled WGS sequence"/>
</dbReference>
<dbReference type="AlphaFoldDB" id="A0A9X2D399"/>
<evidence type="ECO:0000313" key="1">
    <source>
        <dbReference type="EMBL" id="MCL9685721.1"/>
    </source>
</evidence>
<dbReference type="EMBL" id="JAJKBJ010000036">
    <property type="protein sequence ID" value="MCL9685721.1"/>
    <property type="molecule type" value="Genomic_DNA"/>
</dbReference>
<proteinExistence type="predicted"/>
<dbReference type="RefSeq" id="WP_250424460.1">
    <property type="nucleotide sequence ID" value="NZ_JAJKBJ010000036.1"/>
</dbReference>
<gene>
    <name evidence="1" type="ORF">LOX96_16590</name>
</gene>
<sequence>MIKTEKIKLPFGLNENNIIVHITNVEGGEECNCICLDCKMPLIAVKGRIKQHHFRHKNINECKGGLESSIHLAAKQMIMEKKKITLPTYVCTAFASDSRGLKHTEDEIFLRNSKIIYFDSVEKEKKLHGMKADLVAHKEGIPLIIEIFYSHKVDDQKIAKIKNANISAIEINLSELKQKDVKNPEAFWCYINNSNHVQWLYNAKANERLYPKLVTRLSVKIQGREKKYYEHKEQAKLELAQALKIFKMLRNKRYIPLSSKRLKLNPVWEMYGENYYTFNELPHFLNLYVPDGDWIFCCDRRIWQAIIYDSFICNNYREPFFFIWEVVSQITVQCGEHRCVKRIRELSQYYPDLVPPEFLDYMPSYSITLQAYFNHLCELGMLEFTVDDRQHVQNMRYKIISITPTTTLEV</sequence>
<name>A0A9X2D399_9GAMM</name>
<comment type="caution">
    <text evidence="1">The sequence shown here is derived from an EMBL/GenBank/DDBJ whole genome shotgun (WGS) entry which is preliminary data.</text>
</comment>
<accession>A0A9X2D399</accession>
<protein>
    <recommendedName>
        <fullName evidence="3">Competence protein CoiA-like family protein</fullName>
    </recommendedName>
</protein>
<evidence type="ECO:0008006" key="3">
    <source>
        <dbReference type="Google" id="ProtNLM"/>
    </source>
</evidence>
<reference evidence="1" key="1">
    <citation type="submission" date="2021-11" db="EMBL/GenBank/DDBJ databases">
        <title>Legionella maioricencis sp. nov., a new species isolated from hot water samples in Mallorca.</title>
        <authorList>
            <person name="Crespi S."/>
            <person name="Drasar V."/>
            <person name="Salva-Serra F."/>
            <person name="Jaen-Luchoro D."/>
            <person name="Pineiro-Iglesias B."/>
            <person name="Aliaga F."/>
            <person name="Fernandez-Juarez V."/>
            <person name="Coll G."/>
            <person name="Moore E.R.B."/>
            <person name="Bennasar-Figueras A."/>
        </authorList>
    </citation>
    <scope>NUCLEOTIDE SEQUENCE</scope>
    <source>
        <strain evidence="1">HCPI-6</strain>
    </source>
</reference>
<keyword evidence="2" id="KW-1185">Reference proteome</keyword>